<feature type="disulfide bond" evidence="10">
    <location>
        <begin position="460"/>
        <end position="469"/>
    </location>
</feature>
<dbReference type="SMART" id="SM00281">
    <property type="entry name" value="LamB"/>
    <property type="match status" value="1"/>
</dbReference>
<dbReference type="RefSeq" id="XP_002428616.1">
    <property type="nucleotide sequence ID" value="XM_002428571.1"/>
</dbReference>
<comment type="caution">
    <text evidence="10">Lacks conserved residue(s) required for the propagation of feature annotation.</text>
</comment>
<evidence type="ECO:0000256" key="4">
    <source>
        <dbReference type="ARBA" id="ARBA00022729"/>
    </source>
</evidence>
<keyword evidence="8" id="KW-0325">Glycoprotein</keyword>
<dbReference type="PROSITE" id="PS50027">
    <property type="entry name" value="EGF_LAM_2"/>
    <property type="match status" value="5"/>
</dbReference>
<dbReference type="eggNOG" id="KOG1836">
    <property type="taxonomic scope" value="Eukaryota"/>
</dbReference>
<dbReference type="InterPro" id="IPR000034">
    <property type="entry name" value="Laminin_IV"/>
</dbReference>
<dbReference type="FunFam" id="2.10.25.10:FF:000188">
    <property type="entry name" value="Laminin subunit gamma 2"/>
    <property type="match status" value="2"/>
</dbReference>
<dbReference type="EMBL" id="DS235459">
    <property type="protein sequence ID" value="EEB15878.1"/>
    <property type="molecule type" value="Genomic_DNA"/>
</dbReference>
<keyword evidence="9 10" id="KW-0424">Laminin EGF-like domain</keyword>
<reference evidence="15" key="3">
    <citation type="submission" date="2021-02" db="UniProtKB">
        <authorList>
            <consortium name="EnsemblMetazoa"/>
        </authorList>
    </citation>
    <scope>IDENTIFICATION</scope>
    <source>
        <strain evidence="15">USDA</strain>
    </source>
</reference>
<dbReference type="HOGENOM" id="CLU_002471_2_0_1"/>
<dbReference type="GeneID" id="8237678"/>
<sequence>MDSNARYLKDNRWRIVYASRLSYNTFSKSGGLFPRIFNVAKHADILVNGTCGANRPEVYCRRPTDKEARKANQCIPTLCDSKKNGIKKTIDGSKDSWISPTLENGLEYEYITITLDLKQVYQVAYVTIKASIAPLPVAWVLERSLDGLNFFPWQYFAESSGECRRRYGMPASQPKPIFKTDDEVICLINYSKLYYIDNQEVHVSLINGRPSFNYTSEILRNFTLARYVRFKFQKIHKTEKDLILRKKLFYSIKNIIIGGQCLCHGHASKCVPNKITGLPTCVCEHNTCGSHCTECCPLFNQFPWSPGTIETVQVCEMCECHGHSDKCIYNTQIAEEKSSLDINGFYRGGGRCVDCNNHTSGINCETCETGWYRPTGILPDDPNPCFPCDCHPVGSTGNCTQSDDTFSDDLVGSCECKKGYAGFKCDKCAPGWRNFPNCEPCPCDSKGSQQYEDCVLPCVCKANVVGKFCDECRPGYFGLSEYNPEGCTKCYCSGVSTVCREANLTRNTIKSSLEGWVITDLAHVKTITPSEDPETGALYIANYEFPGVESYYWLAPTNIFGNLITLYGNMNFKFKVGWEAMRGDTSGQPTVGPNIVLISGDGVKLGYGEETYEERKKNLTLKVNLIEKNWYTILPEVDDIRTRLRRTEYRGSGITREKFLNVLANVKHVMLRAKFHTDQVEGSLFSVAVEPTDEEFGSKRYPTEDCHCPPEYSGSSCENCAFGHYKSNETTDIKCNPCPCNLHSDCDPETKTCQKCEHNTRGEDCGICKDGFYGNATMGTPKDCQPCGCPLLIPSNNFSPKCELEEIQENGLQFYYCTECPVGYVGDFCEECDEFFYGNPLEIGGSCSPCDCNGGLCDNKTGKCLECTGNTEGILCEKCKPYHYRTSNSSFCSPCDCYANGSESEFCDEISGQCPCKNNYHGRNCSECVVGYTYAEDGSCENCNCGLGSESNECDPTTGECDCKSGTRSPKCDECESQHYGLSPEGCKGANCKTFKLNLI</sequence>
<dbReference type="InterPro" id="IPR050440">
    <property type="entry name" value="Laminin/Netrin_ECM"/>
</dbReference>
<evidence type="ECO:0000256" key="3">
    <source>
        <dbReference type="ARBA" id="ARBA00022530"/>
    </source>
</evidence>
<dbReference type="PROSITE" id="PS51117">
    <property type="entry name" value="LAMININ_NTER"/>
    <property type="match status" value="1"/>
</dbReference>
<dbReference type="InterPro" id="IPR002049">
    <property type="entry name" value="LE_dom"/>
</dbReference>
<evidence type="ECO:0000256" key="2">
    <source>
        <dbReference type="ARBA" id="ARBA00022525"/>
    </source>
</evidence>
<dbReference type="OMA" id="SCENCAW"/>
<feature type="domain" description="Laminin EGF-like" evidence="11">
    <location>
        <begin position="388"/>
        <end position="440"/>
    </location>
</feature>
<dbReference type="Pfam" id="PF00053">
    <property type="entry name" value="EGF_laminin"/>
    <property type="match status" value="8"/>
</dbReference>
<evidence type="ECO:0000256" key="10">
    <source>
        <dbReference type="PROSITE-ProRule" id="PRU00460"/>
    </source>
</evidence>
<feature type="domain" description="Laminin EGF-like" evidence="11">
    <location>
        <begin position="738"/>
        <end position="786"/>
    </location>
</feature>
<evidence type="ECO:0000256" key="5">
    <source>
        <dbReference type="ARBA" id="ARBA00022737"/>
    </source>
</evidence>
<dbReference type="OrthoDB" id="8545473at2759"/>
<dbReference type="GO" id="GO:0005604">
    <property type="term" value="C:basement membrane"/>
    <property type="evidence" value="ECO:0007669"/>
    <property type="project" value="UniProtKB-SubCell"/>
</dbReference>
<dbReference type="SMART" id="SM00180">
    <property type="entry name" value="EGF_Lam"/>
    <property type="match status" value="9"/>
</dbReference>
<keyword evidence="5" id="KW-0677">Repeat</keyword>
<feature type="disulfide bond" evidence="10">
    <location>
        <begin position="756"/>
        <end position="765"/>
    </location>
</feature>
<comment type="subcellular location">
    <subcellularLocation>
        <location evidence="1">Secreted</location>
        <location evidence="1">Extracellular space</location>
        <location evidence="1">Extracellular matrix</location>
        <location evidence="1">Basement membrane</location>
    </subcellularLocation>
</comment>
<dbReference type="GO" id="GO:0048731">
    <property type="term" value="P:system development"/>
    <property type="evidence" value="ECO:0007669"/>
    <property type="project" value="UniProtKB-ARBA"/>
</dbReference>
<organism>
    <name type="scientific">Pediculus humanus subsp. corporis</name>
    <name type="common">Body louse</name>
    <dbReference type="NCBI Taxonomy" id="121224"/>
    <lineage>
        <taxon>Eukaryota</taxon>
        <taxon>Metazoa</taxon>
        <taxon>Ecdysozoa</taxon>
        <taxon>Arthropoda</taxon>
        <taxon>Hexapoda</taxon>
        <taxon>Insecta</taxon>
        <taxon>Pterygota</taxon>
        <taxon>Neoptera</taxon>
        <taxon>Paraneoptera</taxon>
        <taxon>Psocodea</taxon>
        <taxon>Troctomorpha</taxon>
        <taxon>Phthiraptera</taxon>
        <taxon>Anoplura</taxon>
        <taxon>Pediculidae</taxon>
        <taxon>Pediculus</taxon>
    </lineage>
</organism>
<evidence type="ECO:0000256" key="6">
    <source>
        <dbReference type="ARBA" id="ARBA00022869"/>
    </source>
</evidence>
<keyword evidence="4" id="KW-0732">Signal</keyword>
<evidence type="ECO:0000259" key="12">
    <source>
        <dbReference type="PROSITE" id="PS51115"/>
    </source>
</evidence>
<dbReference type="VEuPathDB" id="VectorBase:PHUM394360"/>
<dbReference type="KEGG" id="phu:Phum_PHUM394360"/>
<feature type="disulfide bond" evidence="10">
    <location>
        <begin position="916"/>
        <end position="925"/>
    </location>
</feature>
<dbReference type="EMBL" id="AAZO01004619">
    <property type="status" value="NOT_ANNOTATED_CDS"/>
    <property type="molecule type" value="Genomic_DNA"/>
</dbReference>
<protein>
    <submittedName>
        <fullName evidence="14 15">Laminin alpha-1, 2 chain, putative</fullName>
    </submittedName>
</protein>
<dbReference type="GO" id="GO:0009888">
    <property type="term" value="P:tissue development"/>
    <property type="evidence" value="ECO:0007669"/>
    <property type="project" value="TreeGrafter"/>
</dbReference>
<dbReference type="Proteomes" id="UP000009046">
    <property type="component" value="Unassembled WGS sequence"/>
</dbReference>
<dbReference type="Gene3D" id="2.10.25.10">
    <property type="entry name" value="Laminin"/>
    <property type="match status" value="7"/>
</dbReference>
<accession>E0VR72</accession>
<keyword evidence="2" id="KW-0964">Secreted</keyword>
<feature type="disulfide bond" evidence="10">
    <location>
        <begin position="416"/>
        <end position="425"/>
    </location>
</feature>
<dbReference type="Pfam" id="PF24973">
    <property type="entry name" value="EGF_LMN_ATRN"/>
    <property type="match status" value="1"/>
</dbReference>
<keyword evidence="7 10" id="KW-1015">Disulfide bond</keyword>
<proteinExistence type="predicted"/>
<dbReference type="GO" id="GO:0009887">
    <property type="term" value="P:animal organ morphogenesis"/>
    <property type="evidence" value="ECO:0007669"/>
    <property type="project" value="TreeGrafter"/>
</dbReference>
<evidence type="ECO:0000313" key="15">
    <source>
        <dbReference type="EnsemblMetazoa" id="PHUM394360-PA"/>
    </source>
</evidence>
<dbReference type="CDD" id="cd00055">
    <property type="entry name" value="EGF_Lam"/>
    <property type="match status" value="7"/>
</dbReference>
<feature type="domain" description="Laminin N-terminal" evidence="13">
    <location>
        <begin position="28"/>
        <end position="260"/>
    </location>
</feature>
<gene>
    <name evidence="15" type="primary">8237678</name>
    <name evidence="14" type="ORF">Phum_PHUM394360</name>
</gene>
<evidence type="ECO:0000313" key="16">
    <source>
        <dbReference type="Proteomes" id="UP000009046"/>
    </source>
</evidence>
<dbReference type="CTD" id="8237678"/>
<dbReference type="InterPro" id="IPR008211">
    <property type="entry name" value="Laminin_N"/>
</dbReference>
<name>E0VR72_PEDHC</name>
<dbReference type="FunFam" id="2.10.25.10:FF:000069">
    <property type="entry name" value="Laminin subunit alpha 1"/>
    <property type="match status" value="1"/>
</dbReference>
<evidence type="ECO:0000256" key="1">
    <source>
        <dbReference type="ARBA" id="ARBA00004302"/>
    </source>
</evidence>
<dbReference type="PRINTS" id="PR00011">
    <property type="entry name" value="EGFLAMININ"/>
</dbReference>
<dbReference type="SMART" id="SM00136">
    <property type="entry name" value="LamNT"/>
    <property type="match status" value="1"/>
</dbReference>
<feature type="domain" description="Laminin EGF-like" evidence="11">
    <location>
        <begin position="943"/>
        <end position="989"/>
    </location>
</feature>
<keyword evidence="3" id="KW-0272">Extracellular matrix</keyword>
<feature type="disulfide bond" evidence="10">
    <location>
        <begin position="963"/>
        <end position="972"/>
    </location>
</feature>
<dbReference type="InParanoid" id="E0VR72"/>
<keyword evidence="16" id="KW-1185">Reference proteome</keyword>
<evidence type="ECO:0000256" key="7">
    <source>
        <dbReference type="ARBA" id="ARBA00023157"/>
    </source>
</evidence>
<dbReference type="PANTHER" id="PTHR10574">
    <property type="entry name" value="NETRIN/LAMININ-RELATED"/>
    <property type="match status" value="1"/>
</dbReference>
<feature type="domain" description="Laminin IV type A" evidence="12">
    <location>
        <begin position="511"/>
        <end position="719"/>
    </location>
</feature>
<evidence type="ECO:0000259" key="11">
    <source>
        <dbReference type="PROSITE" id="PS50027"/>
    </source>
</evidence>
<dbReference type="PANTHER" id="PTHR10574:SF428">
    <property type="entry name" value="LAMININ SUBUNIT ALPHA-1-LIKE PROTEIN"/>
    <property type="match status" value="1"/>
</dbReference>
<dbReference type="Gene3D" id="2.60.120.260">
    <property type="entry name" value="Galactose-binding domain-like"/>
    <property type="match status" value="1"/>
</dbReference>
<dbReference type="PROSITE" id="PS01248">
    <property type="entry name" value="EGF_LAM_1"/>
    <property type="match status" value="2"/>
</dbReference>
<dbReference type="STRING" id="121224.E0VR72"/>
<reference evidence="14" key="2">
    <citation type="submission" date="2007-04" db="EMBL/GenBank/DDBJ databases">
        <title>The genome of the human body louse.</title>
        <authorList>
            <consortium name="The Human Body Louse Genome Consortium"/>
            <person name="Kirkness E."/>
            <person name="Walenz B."/>
            <person name="Hass B."/>
            <person name="Bruggner R."/>
            <person name="Strausberg R."/>
        </authorList>
    </citation>
    <scope>NUCLEOTIDE SEQUENCE</scope>
    <source>
        <strain evidence="14">USDA</strain>
    </source>
</reference>
<evidence type="ECO:0000313" key="14">
    <source>
        <dbReference type="EMBL" id="EEB15878.1"/>
    </source>
</evidence>
<feature type="domain" description="Laminin EGF-like" evidence="11">
    <location>
        <begin position="441"/>
        <end position="489"/>
    </location>
</feature>
<feature type="domain" description="Laminin EGF-like" evidence="11">
    <location>
        <begin position="895"/>
        <end position="942"/>
    </location>
</feature>
<keyword evidence="6" id="KW-0084">Basement membrane</keyword>
<feature type="disulfide bond" evidence="10">
    <location>
        <begin position="897"/>
        <end position="914"/>
    </location>
</feature>
<dbReference type="Pfam" id="PF00055">
    <property type="entry name" value="Laminin_N"/>
    <property type="match status" value="1"/>
</dbReference>
<dbReference type="InterPro" id="IPR056863">
    <property type="entry name" value="LMN_ATRN_NET-like_EGF"/>
</dbReference>
<dbReference type="PROSITE" id="PS51115">
    <property type="entry name" value="LAMININ_IVA"/>
    <property type="match status" value="1"/>
</dbReference>
<dbReference type="Pfam" id="PF00052">
    <property type="entry name" value="Laminin_B"/>
    <property type="match status" value="1"/>
</dbReference>
<dbReference type="SUPFAM" id="SSF57196">
    <property type="entry name" value="EGF/Laminin"/>
    <property type="match status" value="7"/>
</dbReference>
<dbReference type="Gene3D" id="2.170.300.10">
    <property type="entry name" value="Tie2 ligand-binding domain superfamily"/>
    <property type="match status" value="1"/>
</dbReference>
<reference evidence="14" key="1">
    <citation type="submission" date="2007-04" db="EMBL/GenBank/DDBJ databases">
        <title>Annotation of Pediculus humanus corporis strain USDA.</title>
        <authorList>
            <person name="Kirkness E."/>
            <person name="Hannick L."/>
            <person name="Hass B."/>
            <person name="Bruggner R."/>
            <person name="Lawson D."/>
            <person name="Bidwell S."/>
            <person name="Joardar V."/>
            <person name="Caler E."/>
            <person name="Walenz B."/>
            <person name="Inman J."/>
            <person name="Schobel S."/>
            <person name="Galinsky K."/>
            <person name="Amedeo P."/>
            <person name="Strausberg R."/>
        </authorList>
    </citation>
    <scope>NUCLEOTIDE SEQUENCE</scope>
    <source>
        <strain evidence="14">USDA</strain>
    </source>
</reference>
<dbReference type="AlphaFoldDB" id="E0VR72"/>
<evidence type="ECO:0000256" key="9">
    <source>
        <dbReference type="ARBA" id="ARBA00023292"/>
    </source>
</evidence>
<feature type="disulfide bond" evidence="10">
    <location>
        <begin position="895"/>
        <end position="907"/>
    </location>
</feature>
<dbReference type="EnsemblMetazoa" id="PHUM394360-RA">
    <property type="protein sequence ID" value="PHUM394360-PA"/>
    <property type="gene ID" value="PHUM394360"/>
</dbReference>
<evidence type="ECO:0000259" key="13">
    <source>
        <dbReference type="PROSITE" id="PS51117"/>
    </source>
</evidence>
<evidence type="ECO:0000256" key="8">
    <source>
        <dbReference type="ARBA" id="ARBA00023180"/>
    </source>
</evidence>